<dbReference type="AlphaFoldDB" id="A0A7J7FUF4"/>
<accession>A0A7J7FUF4</accession>
<reference evidence="3 4" key="2">
    <citation type="submission" date="2020-07" db="EMBL/GenBank/DDBJ databases">
        <title>Genome assembly of wild tea tree DASZ reveals pedigree and selection history of tea varieties.</title>
        <authorList>
            <person name="Zhang W."/>
        </authorList>
    </citation>
    <scope>NUCLEOTIDE SEQUENCE [LARGE SCALE GENOMIC DNA]</scope>
    <source>
        <strain evidence="4">cv. G240</strain>
        <tissue evidence="3">Leaf</tissue>
    </source>
</reference>
<dbReference type="EMBL" id="JACBKZ010000014">
    <property type="protein sequence ID" value="KAF5931641.1"/>
    <property type="molecule type" value="Genomic_DNA"/>
</dbReference>
<dbReference type="Proteomes" id="UP000593564">
    <property type="component" value="Unassembled WGS sequence"/>
</dbReference>
<keyword evidence="2" id="KW-1133">Transmembrane helix</keyword>
<gene>
    <name evidence="3" type="ORF">HYC85_027812</name>
</gene>
<evidence type="ECO:0000313" key="4">
    <source>
        <dbReference type="Proteomes" id="UP000593564"/>
    </source>
</evidence>
<evidence type="ECO:0000313" key="3">
    <source>
        <dbReference type="EMBL" id="KAF5931641.1"/>
    </source>
</evidence>
<feature type="transmembrane region" description="Helical" evidence="2">
    <location>
        <begin position="12"/>
        <end position="33"/>
    </location>
</feature>
<protein>
    <submittedName>
        <fullName evidence="3">Uncharacterized protein</fullName>
    </submittedName>
</protein>
<name>A0A7J7FUF4_CAMSI</name>
<evidence type="ECO:0000256" key="1">
    <source>
        <dbReference type="SAM" id="MobiDB-lite"/>
    </source>
</evidence>
<proteinExistence type="predicted"/>
<keyword evidence="2" id="KW-0812">Transmembrane</keyword>
<sequence>MEGKLNAMAKSNFFFLSFPIDLQATLYPSWFIFHLCNPTFYKIYKKNQAKASSHFPTAALWMYYALLNSNETLLITINSFGCLIESFYIGDNRVSTDGLWCDNRALQVKKAEFQKTQSFDPMVRRRMGTKEGGQRIQNQLQGQQIQFQGGKKSYAEVLVNGGASEREEVVIKTFEEGNGWGYESLVVTMRNFFAFKEFRAELYKREMKDVIVRECGGRLVVLTFSSVQQMKEGKAKLSAWGQEWCDSVKEWGEGHYAEQESRGNVIGLPPSQVNEEVD</sequence>
<keyword evidence="4" id="KW-1185">Reference proteome</keyword>
<comment type="caution">
    <text evidence="3">The sequence shown here is derived from an EMBL/GenBank/DDBJ whole genome shotgun (WGS) entry which is preliminary data.</text>
</comment>
<reference evidence="4" key="1">
    <citation type="journal article" date="2020" name="Nat. Commun.">
        <title>Genome assembly of wild tea tree DASZ reveals pedigree and selection history of tea varieties.</title>
        <authorList>
            <person name="Zhang W."/>
            <person name="Zhang Y."/>
            <person name="Qiu H."/>
            <person name="Guo Y."/>
            <person name="Wan H."/>
            <person name="Zhang X."/>
            <person name="Scossa F."/>
            <person name="Alseekh S."/>
            <person name="Zhang Q."/>
            <person name="Wang P."/>
            <person name="Xu L."/>
            <person name="Schmidt M.H."/>
            <person name="Jia X."/>
            <person name="Li D."/>
            <person name="Zhu A."/>
            <person name="Guo F."/>
            <person name="Chen W."/>
            <person name="Ni D."/>
            <person name="Usadel B."/>
            <person name="Fernie A.R."/>
            <person name="Wen W."/>
        </authorList>
    </citation>
    <scope>NUCLEOTIDE SEQUENCE [LARGE SCALE GENOMIC DNA]</scope>
    <source>
        <strain evidence="4">cv. G240</strain>
    </source>
</reference>
<keyword evidence="2" id="KW-0472">Membrane</keyword>
<evidence type="ECO:0000256" key="2">
    <source>
        <dbReference type="SAM" id="Phobius"/>
    </source>
</evidence>
<feature type="region of interest" description="Disordered" evidence="1">
    <location>
        <begin position="259"/>
        <end position="278"/>
    </location>
</feature>
<organism evidence="3 4">
    <name type="scientific">Camellia sinensis</name>
    <name type="common">Tea plant</name>
    <name type="synonym">Thea sinensis</name>
    <dbReference type="NCBI Taxonomy" id="4442"/>
    <lineage>
        <taxon>Eukaryota</taxon>
        <taxon>Viridiplantae</taxon>
        <taxon>Streptophyta</taxon>
        <taxon>Embryophyta</taxon>
        <taxon>Tracheophyta</taxon>
        <taxon>Spermatophyta</taxon>
        <taxon>Magnoliopsida</taxon>
        <taxon>eudicotyledons</taxon>
        <taxon>Gunneridae</taxon>
        <taxon>Pentapetalae</taxon>
        <taxon>asterids</taxon>
        <taxon>Ericales</taxon>
        <taxon>Theaceae</taxon>
        <taxon>Camellia</taxon>
    </lineage>
</organism>